<accession>A0A2G9S8F1</accession>
<name>A0A2G9S8F1_AQUCT</name>
<keyword evidence="4" id="KW-1185">Reference proteome</keyword>
<keyword evidence="1" id="KW-0472">Membrane</keyword>
<keyword evidence="1" id="KW-1133">Transmembrane helix</keyword>
<feature type="domain" description="DM4" evidence="2">
    <location>
        <begin position="293"/>
        <end position="330"/>
    </location>
</feature>
<reference evidence="3" key="2">
    <citation type="submission" date="2017-08" db="EMBL/GenBank/DDBJ databases">
        <title>Assembly of the North American Bullfrog Genome.</title>
        <authorList>
            <person name="Warren R.L."/>
            <person name="Vandervalk B.P."/>
            <person name="Kucuk E."/>
            <person name="Birol I."/>
            <person name="Helbing C."/>
            <person name="Pandoh P."/>
            <person name="Behsaz B."/>
            <person name="Mohamadi H."/>
            <person name="Chu J."/>
            <person name="Jackman S."/>
            <person name="Hammond S.A."/>
            <person name="Veldhoen N."/>
            <person name="Kirk H."/>
            <person name="Zhao Y."/>
            <person name="Coope R."/>
            <person name="Pleasance S."/>
            <person name="Moore R."/>
            <person name="Holt R."/>
        </authorList>
    </citation>
    <scope>NUCLEOTIDE SEQUENCE</scope>
    <source>
        <strain evidence="3">Bruno</strain>
        <tissue evidence="3">Liver</tissue>
    </source>
</reference>
<feature type="transmembrane region" description="Helical" evidence="1">
    <location>
        <begin position="408"/>
        <end position="427"/>
    </location>
</feature>
<dbReference type="AlphaFoldDB" id="A0A2G9S8F1"/>
<dbReference type="Pfam" id="PF18445">
    <property type="entry name" value="Zn_ribbon_PRDM4"/>
    <property type="match status" value="1"/>
</dbReference>
<evidence type="ECO:0000313" key="3">
    <source>
        <dbReference type="EMBL" id="PIO35723.1"/>
    </source>
</evidence>
<evidence type="ECO:0000256" key="1">
    <source>
        <dbReference type="SAM" id="Phobius"/>
    </source>
</evidence>
<dbReference type="InterPro" id="IPR041493">
    <property type="entry name" value="PRDM4_Znf"/>
</dbReference>
<sequence>MMNELNLSAVGMDQLTTSSVANALPVSGNHLGLSASPPHNALTTSGILSYLADRPPPQYIHPSSLTVDGNGGLAVSNNSPSLDPYQSGGSVGLETGMVSLDRTVGGHSSQSLHPSDGHEVALDAGISMDNVSRVNSPITTDRITEELTIEGVTGEHSQISSVSRSHESLTVEANLPPDAVGHAGVLPLHSRSLEIPVVMESEHHMGARSRMTENSLSDAIHTVALNSNPVSVALSTSHQLSSLTSVSLHGGAMSLEPVTVSSITQEVSLAGGHVDAGNLTFVPSSLQIDSNSNKENMATLFTIWCTLCNRAYPSDCPDHGPVTFIPDSPIESRARLSLPKQLVLRQSVTGAEIGVWTQENIPVRTCFGPLIGQESQSLEVAGWTDKSANHIWKCIFWLNKLKTMLSTYLQYFHVFFSMWFFFFFSLFNTLQIQKHTY</sequence>
<dbReference type="Proteomes" id="UP000228934">
    <property type="component" value="Unassembled WGS sequence"/>
</dbReference>
<proteinExistence type="predicted"/>
<dbReference type="Gene3D" id="2.170.270.10">
    <property type="entry name" value="SET domain"/>
    <property type="match status" value="1"/>
</dbReference>
<reference evidence="4" key="1">
    <citation type="journal article" date="2017" name="Nat. Commun.">
        <title>The North American bullfrog draft genome provides insight into hormonal regulation of long noncoding RNA.</title>
        <authorList>
            <person name="Hammond S.A."/>
            <person name="Warren R.L."/>
            <person name="Vandervalk B.P."/>
            <person name="Kucuk E."/>
            <person name="Khan H."/>
            <person name="Gibb E.A."/>
            <person name="Pandoh P."/>
            <person name="Kirk H."/>
            <person name="Zhao Y."/>
            <person name="Jones M."/>
            <person name="Mungall A.J."/>
            <person name="Coope R."/>
            <person name="Pleasance S."/>
            <person name="Moore R.A."/>
            <person name="Holt R.A."/>
            <person name="Round J.M."/>
            <person name="Ohora S."/>
            <person name="Walle B.V."/>
            <person name="Veldhoen N."/>
            <person name="Helbing C.C."/>
            <person name="Birol I."/>
        </authorList>
    </citation>
    <scope>NUCLEOTIDE SEQUENCE [LARGE SCALE GENOMIC DNA]</scope>
</reference>
<evidence type="ECO:0000259" key="2">
    <source>
        <dbReference type="Pfam" id="PF18445"/>
    </source>
</evidence>
<dbReference type="OrthoDB" id="654211at2759"/>
<protein>
    <recommendedName>
        <fullName evidence="2">DM4 domain-containing protein</fullName>
    </recommendedName>
</protein>
<organism evidence="3 4">
    <name type="scientific">Aquarana catesbeiana</name>
    <name type="common">American bullfrog</name>
    <name type="synonym">Rana catesbeiana</name>
    <dbReference type="NCBI Taxonomy" id="8400"/>
    <lineage>
        <taxon>Eukaryota</taxon>
        <taxon>Metazoa</taxon>
        <taxon>Chordata</taxon>
        <taxon>Craniata</taxon>
        <taxon>Vertebrata</taxon>
        <taxon>Euteleostomi</taxon>
        <taxon>Amphibia</taxon>
        <taxon>Batrachia</taxon>
        <taxon>Anura</taxon>
        <taxon>Neobatrachia</taxon>
        <taxon>Ranoidea</taxon>
        <taxon>Ranidae</taxon>
        <taxon>Aquarana</taxon>
    </lineage>
</organism>
<gene>
    <name evidence="3" type="ORF">AB205_0088060</name>
</gene>
<dbReference type="EMBL" id="KV927047">
    <property type="protein sequence ID" value="PIO35723.1"/>
    <property type="molecule type" value="Genomic_DNA"/>
</dbReference>
<feature type="non-terminal residue" evidence="3">
    <location>
        <position position="437"/>
    </location>
</feature>
<evidence type="ECO:0000313" key="4">
    <source>
        <dbReference type="Proteomes" id="UP000228934"/>
    </source>
</evidence>
<dbReference type="InterPro" id="IPR046341">
    <property type="entry name" value="SET_dom_sf"/>
</dbReference>
<keyword evidence="1" id="KW-0812">Transmembrane</keyword>
<dbReference type="EMBL" id="KV927047">
    <property type="protein sequence ID" value="PIO35724.1"/>
    <property type="molecule type" value="Genomic_DNA"/>
</dbReference>